<dbReference type="PANTHER" id="PTHR36309">
    <property type="entry name" value="RNA-BINDING (RRM/RBD/RNP MOTIFS) FAMILY PROTEIN"/>
    <property type="match status" value="1"/>
</dbReference>
<dbReference type="PANTHER" id="PTHR36309:SF1">
    <property type="entry name" value="RNA-BINDING (RRM_RBD_RNP MOTIFS) FAMILY PROTEIN"/>
    <property type="match status" value="1"/>
</dbReference>
<accession>A0A5N5HQF3</accession>
<reference evidence="1 2" key="1">
    <citation type="submission" date="2019-09" db="EMBL/GenBank/DDBJ databases">
        <authorList>
            <person name="Ou C."/>
        </authorList>
    </citation>
    <scope>NUCLEOTIDE SEQUENCE [LARGE SCALE GENOMIC DNA]</scope>
    <source>
        <strain evidence="1">S2</strain>
        <tissue evidence="1">Leaf</tissue>
    </source>
</reference>
<sequence length="170" mass="19915">MRTSKSEYAAFEEKVKRTLYLDNISPQTVKTVWFIPNYLESRNVPHCALVEMENPKQASVIGKEITEFRFMILGIPRPVRAHSAAANMFDEHPPEDPNFEVQTVEGFLRKKQLEEEEKLAKLQSEAFKAHYKKYERVDSVMSDGTARRLSHTIIKFEWQTIDDRVFTINY</sequence>
<dbReference type="InterPro" id="IPR053316">
    <property type="entry name" value="Epigenetic_reg_gene_expr"/>
</dbReference>
<evidence type="ECO:0000313" key="1">
    <source>
        <dbReference type="EMBL" id="KAB2625544.1"/>
    </source>
</evidence>
<keyword evidence="2" id="KW-1185">Reference proteome</keyword>
<reference evidence="2" key="2">
    <citation type="submission" date="2019-10" db="EMBL/GenBank/DDBJ databases">
        <title>A de novo genome assembly of a pear dwarfing rootstock.</title>
        <authorList>
            <person name="Wang F."/>
            <person name="Wang J."/>
            <person name="Li S."/>
            <person name="Zhang Y."/>
            <person name="Fang M."/>
            <person name="Ma L."/>
            <person name="Zhao Y."/>
            <person name="Jiang S."/>
        </authorList>
    </citation>
    <scope>NUCLEOTIDE SEQUENCE [LARGE SCALE GENOMIC DNA]</scope>
</reference>
<reference evidence="1 2" key="3">
    <citation type="submission" date="2019-11" db="EMBL/GenBank/DDBJ databases">
        <title>A de novo genome assembly of a pear dwarfing rootstock.</title>
        <authorList>
            <person name="Wang F."/>
            <person name="Wang J."/>
            <person name="Li S."/>
            <person name="Zhang Y."/>
            <person name="Fang M."/>
            <person name="Ma L."/>
            <person name="Zhao Y."/>
            <person name="Jiang S."/>
        </authorList>
    </citation>
    <scope>NUCLEOTIDE SEQUENCE [LARGE SCALE GENOMIC DNA]</scope>
    <source>
        <strain evidence="1">S2</strain>
        <tissue evidence="1">Leaf</tissue>
    </source>
</reference>
<evidence type="ECO:0000313" key="2">
    <source>
        <dbReference type="Proteomes" id="UP000327157"/>
    </source>
</evidence>
<gene>
    <name evidence="1" type="ORF">D8674_017204</name>
</gene>
<proteinExistence type="predicted"/>
<comment type="caution">
    <text evidence="1">The sequence shown here is derived from an EMBL/GenBank/DDBJ whole genome shotgun (WGS) entry which is preliminary data.</text>
</comment>
<name>A0A5N5HQF3_9ROSA</name>
<dbReference type="Proteomes" id="UP000327157">
    <property type="component" value="Chromosome 16"/>
</dbReference>
<dbReference type="EMBL" id="SMOL01000160">
    <property type="protein sequence ID" value="KAB2625544.1"/>
    <property type="molecule type" value="Genomic_DNA"/>
</dbReference>
<organism evidence="1 2">
    <name type="scientific">Pyrus ussuriensis x Pyrus communis</name>
    <dbReference type="NCBI Taxonomy" id="2448454"/>
    <lineage>
        <taxon>Eukaryota</taxon>
        <taxon>Viridiplantae</taxon>
        <taxon>Streptophyta</taxon>
        <taxon>Embryophyta</taxon>
        <taxon>Tracheophyta</taxon>
        <taxon>Spermatophyta</taxon>
        <taxon>Magnoliopsida</taxon>
        <taxon>eudicotyledons</taxon>
        <taxon>Gunneridae</taxon>
        <taxon>Pentapetalae</taxon>
        <taxon>rosids</taxon>
        <taxon>fabids</taxon>
        <taxon>Rosales</taxon>
        <taxon>Rosaceae</taxon>
        <taxon>Amygdaloideae</taxon>
        <taxon>Maleae</taxon>
        <taxon>Pyrus</taxon>
    </lineage>
</organism>
<protein>
    <submittedName>
        <fullName evidence="1">Uncharacterized protein</fullName>
    </submittedName>
</protein>
<dbReference type="AlphaFoldDB" id="A0A5N5HQF3"/>
<dbReference type="OrthoDB" id="1913496at2759"/>